<evidence type="ECO:0000256" key="3">
    <source>
        <dbReference type="SAM" id="SignalP"/>
    </source>
</evidence>
<evidence type="ECO:0000256" key="1">
    <source>
        <dbReference type="ARBA" id="ARBA00022801"/>
    </source>
</evidence>
<dbReference type="EMBL" id="JALLBG020000127">
    <property type="protein sequence ID" value="KAL3763131.1"/>
    <property type="molecule type" value="Genomic_DNA"/>
</dbReference>
<dbReference type="InterPro" id="IPR013078">
    <property type="entry name" value="His_Pase_superF_clade-1"/>
</dbReference>
<dbReference type="PANTHER" id="PTHR46517:SF1">
    <property type="entry name" value="FRUCTOSE-2,6-BISPHOSPHATASE TIGAR"/>
    <property type="match status" value="1"/>
</dbReference>
<gene>
    <name evidence="4" type="ORF">ACHAWU_005082</name>
</gene>
<name>A0ABD3MME1_9STRA</name>
<keyword evidence="3" id="KW-0732">Signal</keyword>
<feature type="chain" id="PRO_5044844926" evidence="3">
    <location>
        <begin position="19"/>
        <end position="330"/>
    </location>
</feature>
<dbReference type="Pfam" id="PF00300">
    <property type="entry name" value="His_Phos_1"/>
    <property type="match status" value="1"/>
</dbReference>
<dbReference type="CDD" id="cd07067">
    <property type="entry name" value="HP_PGM_like"/>
    <property type="match status" value="1"/>
</dbReference>
<dbReference type="AlphaFoldDB" id="A0ABD3MME1"/>
<comment type="caution">
    <text evidence="4">The sequence shown here is derived from an EMBL/GenBank/DDBJ whole genome shotgun (WGS) entry which is preliminary data.</text>
</comment>
<reference evidence="4 5" key="1">
    <citation type="submission" date="2024-10" db="EMBL/GenBank/DDBJ databases">
        <title>Updated reference genomes for cyclostephanoid diatoms.</title>
        <authorList>
            <person name="Roberts W.R."/>
            <person name="Alverson A.J."/>
        </authorList>
    </citation>
    <scope>NUCLEOTIDE SEQUENCE [LARGE SCALE GENOMIC DNA]</scope>
    <source>
        <strain evidence="4 5">AJA232-27</strain>
    </source>
</reference>
<feature type="binding site" evidence="2">
    <location>
        <position position="117"/>
    </location>
    <ligand>
        <name>substrate</name>
    </ligand>
</feature>
<dbReference type="SMART" id="SM00855">
    <property type="entry name" value="PGAM"/>
    <property type="match status" value="1"/>
</dbReference>
<evidence type="ECO:0000313" key="4">
    <source>
        <dbReference type="EMBL" id="KAL3763131.1"/>
    </source>
</evidence>
<dbReference type="PROSITE" id="PS00175">
    <property type="entry name" value="PG_MUTASE"/>
    <property type="match status" value="1"/>
</dbReference>
<dbReference type="InterPro" id="IPR051695">
    <property type="entry name" value="Phosphoglycerate_Mutase"/>
</dbReference>
<accession>A0ABD3MME1</accession>
<dbReference type="SUPFAM" id="SSF53254">
    <property type="entry name" value="Phosphoglycerate mutase-like"/>
    <property type="match status" value="1"/>
</dbReference>
<keyword evidence="1" id="KW-0378">Hydrolase</keyword>
<dbReference type="PANTHER" id="PTHR46517">
    <property type="entry name" value="FRUCTOSE-2,6-BISPHOSPHATASE TIGAR"/>
    <property type="match status" value="1"/>
</dbReference>
<protein>
    <submittedName>
        <fullName evidence="4">Uncharacterized protein</fullName>
    </submittedName>
</protein>
<feature type="binding site" evidence="2">
    <location>
        <begin position="63"/>
        <end position="70"/>
    </location>
    <ligand>
        <name>substrate</name>
    </ligand>
</feature>
<proteinExistence type="predicted"/>
<organism evidence="4 5">
    <name type="scientific">Discostella pseudostelligera</name>
    <dbReference type="NCBI Taxonomy" id="259834"/>
    <lineage>
        <taxon>Eukaryota</taxon>
        <taxon>Sar</taxon>
        <taxon>Stramenopiles</taxon>
        <taxon>Ochrophyta</taxon>
        <taxon>Bacillariophyta</taxon>
        <taxon>Coscinodiscophyceae</taxon>
        <taxon>Thalassiosirophycidae</taxon>
        <taxon>Stephanodiscales</taxon>
        <taxon>Stephanodiscaceae</taxon>
        <taxon>Discostella</taxon>
    </lineage>
</organism>
<dbReference type="Gene3D" id="3.40.50.1240">
    <property type="entry name" value="Phosphoglycerate mutase-like"/>
    <property type="match status" value="1"/>
</dbReference>
<dbReference type="InterPro" id="IPR029033">
    <property type="entry name" value="His_PPase_superfam"/>
</dbReference>
<dbReference type="Proteomes" id="UP001530293">
    <property type="component" value="Unassembled WGS sequence"/>
</dbReference>
<evidence type="ECO:0000256" key="2">
    <source>
        <dbReference type="PIRSR" id="PIRSR613078-2"/>
    </source>
</evidence>
<dbReference type="GO" id="GO:0016787">
    <property type="term" value="F:hydrolase activity"/>
    <property type="evidence" value="ECO:0007669"/>
    <property type="project" value="UniProtKB-KW"/>
</dbReference>
<dbReference type="InterPro" id="IPR001345">
    <property type="entry name" value="PG/BPGM_mutase_AS"/>
</dbReference>
<sequence>MACLIALIALVLLSLKSAFVGAQSQGIIVIDNIMCAATDSVREIDDDDEQQLAPFCVRLHLIRHGETIANVHNIVLGQGDSPLTDNGVALAVLAAASDKINGKRLRYWRTYCSDLHRAHRTAKIVLGLEDGEGNAIEGSGVELVVDSRLREIAKGAREGYAKSISNEVALAMRRREADASGRTGLEIDVPTLESIDDAWRRVKDWIDSIVDDASNEYYSTVEEGQHQNNYSNDIGNAPKIYDVFALSHSALIRTMIHKMVGHEIPSDFATTKEGSLLIPNLSRTTIDVRPLLSRRSNDNDASSSRWIPSLHQLADVSHLNSATHSGPPYL</sequence>
<feature type="signal peptide" evidence="3">
    <location>
        <begin position="1"/>
        <end position="18"/>
    </location>
</feature>
<evidence type="ECO:0000313" key="5">
    <source>
        <dbReference type="Proteomes" id="UP001530293"/>
    </source>
</evidence>
<keyword evidence="5" id="KW-1185">Reference proteome</keyword>